<reference evidence="1" key="1">
    <citation type="journal article" date="2022" name="bioRxiv">
        <title>Sequencing and chromosome-scale assembly of the giantPleurodeles waltlgenome.</title>
        <authorList>
            <person name="Brown T."/>
            <person name="Elewa A."/>
            <person name="Iarovenko S."/>
            <person name="Subramanian E."/>
            <person name="Araus A.J."/>
            <person name="Petzold A."/>
            <person name="Susuki M."/>
            <person name="Suzuki K.-i.T."/>
            <person name="Hayashi T."/>
            <person name="Toyoda A."/>
            <person name="Oliveira C."/>
            <person name="Osipova E."/>
            <person name="Leigh N.D."/>
            <person name="Simon A."/>
            <person name="Yun M.H."/>
        </authorList>
    </citation>
    <scope>NUCLEOTIDE SEQUENCE</scope>
    <source>
        <strain evidence="1">20211129_DDA</strain>
        <tissue evidence="1">Liver</tissue>
    </source>
</reference>
<evidence type="ECO:0000313" key="2">
    <source>
        <dbReference type="Proteomes" id="UP001066276"/>
    </source>
</evidence>
<accession>A0AAV7UVZ6</accession>
<name>A0AAV7UVZ6_PLEWA</name>
<organism evidence="1 2">
    <name type="scientific">Pleurodeles waltl</name>
    <name type="common">Iberian ribbed newt</name>
    <dbReference type="NCBI Taxonomy" id="8319"/>
    <lineage>
        <taxon>Eukaryota</taxon>
        <taxon>Metazoa</taxon>
        <taxon>Chordata</taxon>
        <taxon>Craniata</taxon>
        <taxon>Vertebrata</taxon>
        <taxon>Euteleostomi</taxon>
        <taxon>Amphibia</taxon>
        <taxon>Batrachia</taxon>
        <taxon>Caudata</taxon>
        <taxon>Salamandroidea</taxon>
        <taxon>Salamandridae</taxon>
        <taxon>Pleurodelinae</taxon>
        <taxon>Pleurodeles</taxon>
    </lineage>
</organism>
<dbReference type="AlphaFoldDB" id="A0AAV7UVZ6"/>
<evidence type="ECO:0008006" key="3">
    <source>
        <dbReference type="Google" id="ProtNLM"/>
    </source>
</evidence>
<dbReference type="Proteomes" id="UP001066276">
    <property type="component" value="Chromosome 2_2"/>
</dbReference>
<dbReference type="EMBL" id="JANPWB010000004">
    <property type="protein sequence ID" value="KAJ1193263.1"/>
    <property type="molecule type" value="Genomic_DNA"/>
</dbReference>
<protein>
    <recommendedName>
        <fullName evidence="3">Cyclic nucleotide-binding domain-containing protein</fullName>
    </recommendedName>
</protein>
<comment type="caution">
    <text evidence="1">The sequence shown here is derived from an EMBL/GenBank/DDBJ whole genome shotgun (WGS) entry which is preliminary data.</text>
</comment>
<gene>
    <name evidence="1" type="ORF">NDU88_002564</name>
</gene>
<proteinExistence type="predicted"/>
<sequence>MVEDKVHQALLLLEEAGRMDLIRAEARPRCRAGEGPCTTGRDRNPGGQFAALRRWAEEKVAPVRVAGWRHRRCRCQRPQSKTLFGEGGMIGEVRLLAPPFLESSFLARQHLVRPGRQYLQSSLKLVSSW</sequence>
<evidence type="ECO:0000313" key="1">
    <source>
        <dbReference type="EMBL" id="KAJ1193263.1"/>
    </source>
</evidence>
<keyword evidence="2" id="KW-1185">Reference proteome</keyword>